<evidence type="ECO:0000313" key="2">
    <source>
        <dbReference type="Proteomes" id="UP000266673"/>
    </source>
</evidence>
<dbReference type="Proteomes" id="UP000266673">
    <property type="component" value="Unassembled WGS sequence"/>
</dbReference>
<dbReference type="OrthoDB" id="2422129at2759"/>
<sequence>MNGHQASENIDETSFKFNLEKPLGNHYNRERLNNYIKFYLEDYIKKRQRELWSEDVIRNIIIRYVEYLHK</sequence>
<organism evidence="1 2">
    <name type="scientific">Gigaspora rosea</name>
    <dbReference type="NCBI Taxonomy" id="44941"/>
    <lineage>
        <taxon>Eukaryota</taxon>
        <taxon>Fungi</taxon>
        <taxon>Fungi incertae sedis</taxon>
        <taxon>Mucoromycota</taxon>
        <taxon>Glomeromycotina</taxon>
        <taxon>Glomeromycetes</taxon>
        <taxon>Diversisporales</taxon>
        <taxon>Gigasporaceae</taxon>
        <taxon>Gigaspora</taxon>
    </lineage>
</organism>
<reference evidence="1 2" key="1">
    <citation type="submission" date="2018-06" db="EMBL/GenBank/DDBJ databases">
        <title>Comparative genomics reveals the genomic features of Rhizophagus irregularis, R. cerebriforme, R. diaphanum and Gigaspora rosea, and their symbiotic lifestyle signature.</title>
        <authorList>
            <person name="Morin E."/>
            <person name="San Clemente H."/>
            <person name="Chen E.C.H."/>
            <person name="De La Providencia I."/>
            <person name="Hainaut M."/>
            <person name="Kuo A."/>
            <person name="Kohler A."/>
            <person name="Murat C."/>
            <person name="Tang N."/>
            <person name="Roy S."/>
            <person name="Loubradou J."/>
            <person name="Henrissat B."/>
            <person name="Grigoriev I.V."/>
            <person name="Corradi N."/>
            <person name="Roux C."/>
            <person name="Martin F.M."/>
        </authorList>
    </citation>
    <scope>NUCLEOTIDE SEQUENCE [LARGE SCALE GENOMIC DNA]</scope>
    <source>
        <strain evidence="1 2">DAOM 194757</strain>
    </source>
</reference>
<accession>A0A397VVY3</accession>
<protein>
    <submittedName>
        <fullName evidence="1">Uncharacterized protein</fullName>
    </submittedName>
</protein>
<evidence type="ECO:0000313" key="1">
    <source>
        <dbReference type="EMBL" id="RIB26745.1"/>
    </source>
</evidence>
<keyword evidence="2" id="KW-1185">Reference proteome</keyword>
<proteinExistence type="predicted"/>
<dbReference type="EMBL" id="QKWP01000125">
    <property type="protein sequence ID" value="RIB26745.1"/>
    <property type="molecule type" value="Genomic_DNA"/>
</dbReference>
<comment type="caution">
    <text evidence="1">The sequence shown here is derived from an EMBL/GenBank/DDBJ whole genome shotgun (WGS) entry which is preliminary data.</text>
</comment>
<name>A0A397VVY3_9GLOM</name>
<gene>
    <name evidence="1" type="ORF">C2G38_2162620</name>
</gene>
<dbReference type="AlphaFoldDB" id="A0A397VVY3"/>